<accession>A0A927GDM1</accession>
<gene>
    <name evidence="1" type="ORF">IC230_13010</name>
</gene>
<sequence length="92" mass="10626">MPTFPPRAYKILAQHPPGTIYLPKIGPTNPASIVSFKSDGNYTWVQFRGKNKPLLISWQLALIVQQLPHWKLEKLDTWRRGNRRLKLVPAHS</sequence>
<keyword evidence="2" id="KW-1185">Reference proteome</keyword>
<name>A0A927GDM1_9BACT</name>
<dbReference type="Proteomes" id="UP000653797">
    <property type="component" value="Unassembled WGS sequence"/>
</dbReference>
<dbReference type="EMBL" id="JACXAA010000004">
    <property type="protein sequence ID" value="MBD2753818.1"/>
    <property type="molecule type" value="Genomic_DNA"/>
</dbReference>
<proteinExistence type="predicted"/>
<organism evidence="1 2">
    <name type="scientific">Spirosoma validum</name>
    <dbReference type="NCBI Taxonomy" id="2771355"/>
    <lineage>
        <taxon>Bacteria</taxon>
        <taxon>Pseudomonadati</taxon>
        <taxon>Bacteroidota</taxon>
        <taxon>Cytophagia</taxon>
        <taxon>Cytophagales</taxon>
        <taxon>Cytophagaceae</taxon>
        <taxon>Spirosoma</taxon>
    </lineage>
</organism>
<evidence type="ECO:0000313" key="2">
    <source>
        <dbReference type="Proteomes" id="UP000653797"/>
    </source>
</evidence>
<reference evidence="1" key="1">
    <citation type="submission" date="2020-09" db="EMBL/GenBank/DDBJ databases">
        <authorList>
            <person name="Kim M.K."/>
        </authorList>
    </citation>
    <scope>NUCLEOTIDE SEQUENCE</scope>
    <source>
        <strain evidence="1">BT704</strain>
    </source>
</reference>
<protein>
    <submittedName>
        <fullName evidence="1">Uncharacterized protein</fullName>
    </submittedName>
</protein>
<evidence type="ECO:0000313" key="1">
    <source>
        <dbReference type="EMBL" id="MBD2753818.1"/>
    </source>
</evidence>
<dbReference type="RefSeq" id="WP_191039465.1">
    <property type="nucleotide sequence ID" value="NZ_JACXAA010000004.1"/>
</dbReference>
<comment type="caution">
    <text evidence="1">The sequence shown here is derived from an EMBL/GenBank/DDBJ whole genome shotgun (WGS) entry which is preliminary data.</text>
</comment>
<dbReference type="AlphaFoldDB" id="A0A927GDM1"/>